<evidence type="ECO:0000313" key="1">
    <source>
        <dbReference type="EMBL" id="EZA55716.1"/>
    </source>
</evidence>
<keyword evidence="2" id="KW-1185">Reference proteome</keyword>
<proteinExistence type="predicted"/>
<accession>A0A026WJ82</accession>
<organism evidence="1 2">
    <name type="scientific">Ooceraea biroi</name>
    <name type="common">Clonal raider ant</name>
    <name type="synonym">Cerapachys biroi</name>
    <dbReference type="NCBI Taxonomy" id="2015173"/>
    <lineage>
        <taxon>Eukaryota</taxon>
        <taxon>Metazoa</taxon>
        <taxon>Ecdysozoa</taxon>
        <taxon>Arthropoda</taxon>
        <taxon>Hexapoda</taxon>
        <taxon>Insecta</taxon>
        <taxon>Pterygota</taxon>
        <taxon>Neoptera</taxon>
        <taxon>Endopterygota</taxon>
        <taxon>Hymenoptera</taxon>
        <taxon>Apocrita</taxon>
        <taxon>Aculeata</taxon>
        <taxon>Formicoidea</taxon>
        <taxon>Formicidae</taxon>
        <taxon>Dorylinae</taxon>
        <taxon>Ooceraea</taxon>
    </lineage>
</organism>
<dbReference type="EMBL" id="KK107191">
    <property type="protein sequence ID" value="EZA55716.1"/>
    <property type="molecule type" value="Genomic_DNA"/>
</dbReference>
<reference evidence="1 2" key="1">
    <citation type="journal article" date="2014" name="Curr. Biol.">
        <title>The genome of the clonal raider ant Cerapachys biroi.</title>
        <authorList>
            <person name="Oxley P.R."/>
            <person name="Ji L."/>
            <person name="Fetter-Pruneda I."/>
            <person name="McKenzie S.K."/>
            <person name="Li C."/>
            <person name="Hu H."/>
            <person name="Zhang G."/>
            <person name="Kronauer D.J."/>
        </authorList>
    </citation>
    <scope>NUCLEOTIDE SEQUENCE [LARGE SCALE GENOMIC DNA]</scope>
</reference>
<gene>
    <name evidence="1" type="ORF">X777_04063</name>
</gene>
<evidence type="ECO:0000313" key="2">
    <source>
        <dbReference type="Proteomes" id="UP000053097"/>
    </source>
</evidence>
<dbReference type="AlphaFoldDB" id="A0A026WJ82"/>
<sequence>MFAATLCIRNSIRPTSRRPPRTWRAMQEHNLGDGNMCTLVYRASNGRVQPLRHAFWE</sequence>
<name>A0A026WJ82_OOCBI</name>
<protein>
    <submittedName>
        <fullName evidence="1">Uncharacterized protein</fullName>
    </submittedName>
</protein>
<dbReference type="Proteomes" id="UP000053097">
    <property type="component" value="Unassembled WGS sequence"/>
</dbReference>